<dbReference type="Gene3D" id="3.40.50.1220">
    <property type="entry name" value="TPP-binding domain"/>
    <property type="match status" value="1"/>
</dbReference>
<proteinExistence type="predicted"/>
<reference evidence="6 7" key="1">
    <citation type="submission" date="2020-10" db="EMBL/GenBank/DDBJ databases">
        <title>Complete genome sequence of Cupriavidus basilensis CCUG 49340T.</title>
        <authorList>
            <person name="Salva-Serra F."/>
            <person name="Donoso R.A."/>
            <person name="Cho K.H."/>
            <person name="Yoo J.A."/>
            <person name="Lee K."/>
            <person name="Yoon S.-H."/>
            <person name="Perez-Pantoja D."/>
            <person name="Moore E.R.B."/>
        </authorList>
    </citation>
    <scope>NUCLEOTIDE SEQUENCE [LARGE SCALE GENOMIC DNA]</scope>
    <source>
        <strain evidence="7">CCUG 49340</strain>
    </source>
</reference>
<dbReference type="InterPro" id="IPR003000">
    <property type="entry name" value="Sirtuin"/>
</dbReference>
<feature type="binding site" evidence="4">
    <location>
        <position position="145"/>
    </location>
    <ligand>
        <name>Zn(2+)</name>
        <dbReference type="ChEBI" id="CHEBI:29105"/>
    </ligand>
</feature>
<feature type="binding site" evidence="4">
    <location>
        <position position="173"/>
    </location>
    <ligand>
        <name>Zn(2+)</name>
        <dbReference type="ChEBI" id="CHEBI:29105"/>
    </ligand>
</feature>
<evidence type="ECO:0000259" key="5">
    <source>
        <dbReference type="PROSITE" id="PS50305"/>
    </source>
</evidence>
<evidence type="ECO:0000256" key="3">
    <source>
        <dbReference type="ARBA" id="ARBA00023027"/>
    </source>
</evidence>
<dbReference type="RefSeq" id="WP_150985369.1">
    <property type="nucleotide sequence ID" value="NZ_CP062803.1"/>
</dbReference>
<dbReference type="InterPro" id="IPR026591">
    <property type="entry name" value="Sirtuin_cat_small_dom_sf"/>
</dbReference>
<evidence type="ECO:0000256" key="1">
    <source>
        <dbReference type="ARBA" id="ARBA00012928"/>
    </source>
</evidence>
<organism evidence="6 7">
    <name type="scientific">Cupriavidus basilensis</name>
    <dbReference type="NCBI Taxonomy" id="68895"/>
    <lineage>
        <taxon>Bacteria</taxon>
        <taxon>Pseudomonadati</taxon>
        <taxon>Pseudomonadota</taxon>
        <taxon>Betaproteobacteria</taxon>
        <taxon>Burkholderiales</taxon>
        <taxon>Burkholderiaceae</taxon>
        <taxon>Cupriavidus</taxon>
    </lineage>
</organism>
<dbReference type="PROSITE" id="PS50305">
    <property type="entry name" value="SIRTUIN"/>
    <property type="match status" value="1"/>
</dbReference>
<sequence>MRTEEENIELAADWIRNARGLLITAGAGMGVDSGLPDFRGPEGFWRAYPALGEAGLSFQDIAAPHAFKAHPKLAWGFYGHRLALYRRTVPHAGFGILRRWAEGMPEGYRVFTSNVDGHFQRAGFDPDKVHECHGSIHVLQCTVPCGEQTWSADDFAPEVDEARCLLRNTPPRCPRCGSMARPNILMFDDYSWVEERTEESRSRLDAWTHLRRDIVVIELGAGTEIATARYFGERHAARFIRINARQAGVRDNRWGVGLPGTALGVLTALDEAIGR</sequence>
<evidence type="ECO:0000256" key="4">
    <source>
        <dbReference type="PROSITE-ProRule" id="PRU00236"/>
    </source>
</evidence>
<dbReference type="GO" id="GO:0070403">
    <property type="term" value="F:NAD+ binding"/>
    <property type="evidence" value="ECO:0007669"/>
    <property type="project" value="InterPro"/>
</dbReference>
<dbReference type="Pfam" id="PF02146">
    <property type="entry name" value="SIR2"/>
    <property type="match status" value="1"/>
</dbReference>
<dbReference type="PANTHER" id="PTHR11085">
    <property type="entry name" value="NAD-DEPENDENT PROTEIN DEACYLASE SIRTUIN-5, MITOCHONDRIAL-RELATED"/>
    <property type="match status" value="1"/>
</dbReference>
<dbReference type="EC" id="2.3.1.286" evidence="1"/>
<dbReference type="GO" id="GO:0046872">
    <property type="term" value="F:metal ion binding"/>
    <property type="evidence" value="ECO:0007669"/>
    <property type="project" value="UniProtKB-KW"/>
</dbReference>
<feature type="domain" description="Deacetylase sirtuin-type" evidence="5">
    <location>
        <begin position="1"/>
        <end position="275"/>
    </location>
</feature>
<keyword evidence="4" id="KW-0862">Zinc</keyword>
<evidence type="ECO:0000313" key="6">
    <source>
        <dbReference type="EMBL" id="QOT76580.1"/>
    </source>
</evidence>
<dbReference type="EMBL" id="CP062803">
    <property type="protein sequence ID" value="QOT76580.1"/>
    <property type="molecule type" value="Genomic_DNA"/>
</dbReference>
<dbReference type="Proteomes" id="UP000397656">
    <property type="component" value="Chromosome 1"/>
</dbReference>
<dbReference type="GeneID" id="98399302"/>
<feature type="binding site" evidence="4">
    <location>
        <position position="176"/>
    </location>
    <ligand>
        <name>Zn(2+)</name>
        <dbReference type="ChEBI" id="CHEBI:29105"/>
    </ligand>
</feature>
<feature type="active site" description="Proton acceptor" evidence="4">
    <location>
        <position position="133"/>
    </location>
</feature>
<gene>
    <name evidence="6" type="ORF">F7R26_000230</name>
</gene>
<protein>
    <recommendedName>
        <fullName evidence="1">protein acetyllysine N-acetyltransferase</fullName>
        <ecNumber evidence="1">2.3.1.286</ecNumber>
    </recommendedName>
</protein>
<keyword evidence="4" id="KW-0479">Metal-binding</keyword>
<evidence type="ECO:0000313" key="7">
    <source>
        <dbReference type="Proteomes" id="UP000397656"/>
    </source>
</evidence>
<evidence type="ECO:0000256" key="2">
    <source>
        <dbReference type="ARBA" id="ARBA00022679"/>
    </source>
</evidence>
<feature type="binding site" evidence="4">
    <location>
        <position position="141"/>
    </location>
    <ligand>
        <name>Zn(2+)</name>
        <dbReference type="ChEBI" id="CHEBI:29105"/>
    </ligand>
</feature>
<dbReference type="InterPro" id="IPR050134">
    <property type="entry name" value="NAD-dep_sirtuin_deacylases"/>
</dbReference>
<keyword evidence="3" id="KW-0520">NAD</keyword>
<dbReference type="GO" id="GO:0017136">
    <property type="term" value="F:histone deacetylase activity, NAD-dependent"/>
    <property type="evidence" value="ECO:0007669"/>
    <property type="project" value="TreeGrafter"/>
</dbReference>
<dbReference type="SUPFAM" id="SSF52467">
    <property type="entry name" value="DHS-like NAD/FAD-binding domain"/>
    <property type="match status" value="1"/>
</dbReference>
<dbReference type="PANTHER" id="PTHR11085:SF10">
    <property type="entry name" value="NAD-DEPENDENT PROTEIN DEACYLASE SIRTUIN-5, MITOCHONDRIAL-RELATED"/>
    <property type="match status" value="1"/>
</dbReference>
<accession>A0A643FXB1</accession>
<name>A0A643FXB1_9BURK</name>
<dbReference type="Gene3D" id="3.30.1600.10">
    <property type="entry name" value="SIR2/SIRT2 'Small Domain"/>
    <property type="match status" value="1"/>
</dbReference>
<keyword evidence="2" id="KW-0808">Transferase</keyword>
<dbReference type="InterPro" id="IPR026590">
    <property type="entry name" value="Ssirtuin_cat_dom"/>
</dbReference>
<dbReference type="AlphaFoldDB" id="A0A643FXB1"/>
<dbReference type="InterPro" id="IPR029035">
    <property type="entry name" value="DHS-like_NAD/FAD-binding_dom"/>
</dbReference>